<evidence type="ECO:0000313" key="1">
    <source>
        <dbReference type="EMBL" id="ACB49403.1"/>
    </source>
</evidence>
<organism evidence="1 2">
    <name type="scientific">Crocosphaera subtropica (strain ATCC 51142 / BH68)</name>
    <name type="common">Cyanothece sp. (strain ATCC 51142)</name>
    <dbReference type="NCBI Taxonomy" id="43989"/>
    <lineage>
        <taxon>Bacteria</taxon>
        <taxon>Bacillati</taxon>
        <taxon>Cyanobacteriota</taxon>
        <taxon>Cyanophyceae</taxon>
        <taxon>Oscillatoriophycideae</taxon>
        <taxon>Chroococcales</taxon>
        <taxon>Aphanothecaceae</taxon>
        <taxon>Crocosphaera</taxon>
        <taxon>Crocosphaera subtropica</taxon>
    </lineage>
</organism>
<dbReference type="AlphaFoldDB" id="B1WYH3"/>
<dbReference type="Proteomes" id="UP000001203">
    <property type="component" value="Chromosome circular"/>
</dbReference>
<gene>
    <name evidence="1" type="ordered locus">cce_0051</name>
</gene>
<sequence length="86" mass="9735">MTQSITKSAVNIPPLENGDLGEIRFAVRLTRLEFETRYQEMTHVKKAELIEGIVYMGSPLRINKHGAPHANIMAWLGFYKAYTNGV</sequence>
<dbReference type="EMBL" id="CP000806">
    <property type="protein sequence ID" value="ACB49403.1"/>
    <property type="molecule type" value="Genomic_DNA"/>
</dbReference>
<dbReference type="HOGENOM" id="CLU_170936_0_0_3"/>
<accession>B1WYH3</accession>
<reference evidence="1 2" key="1">
    <citation type="journal article" date="2008" name="Proc. Natl. Acad. Sci. U.S.A.">
        <title>The genome of Cyanothece 51142, a unicellular diazotrophic cyanobacterium important in the marine nitrogen cycle.</title>
        <authorList>
            <person name="Welsh E.A."/>
            <person name="Liberton M."/>
            <person name="Stoeckel J."/>
            <person name="Loh T."/>
            <person name="Elvitigala T."/>
            <person name="Wang C."/>
            <person name="Wollam A."/>
            <person name="Fulton R.S."/>
            <person name="Clifton S.W."/>
            <person name="Jacobs J.M."/>
            <person name="Aurora R."/>
            <person name="Ghosh B.K."/>
            <person name="Sherman L.A."/>
            <person name="Smith R.D."/>
            <person name="Wilson R.K."/>
            <person name="Pakrasi H.B."/>
        </authorList>
    </citation>
    <scope>NUCLEOTIDE SEQUENCE [LARGE SCALE GENOMIC DNA]</scope>
    <source>
        <strain evidence="2">ATCC 51142 / BH68</strain>
    </source>
</reference>
<dbReference type="KEGG" id="cyt:cce_0051"/>
<name>B1WYH3_CROS5</name>
<protein>
    <submittedName>
        <fullName evidence="1">Uncharacterized protein</fullName>
    </submittedName>
</protein>
<evidence type="ECO:0000313" key="2">
    <source>
        <dbReference type="Proteomes" id="UP000001203"/>
    </source>
</evidence>
<dbReference type="eggNOG" id="COG4636">
    <property type="taxonomic scope" value="Bacteria"/>
</dbReference>
<dbReference type="STRING" id="43989.cce_0051"/>
<proteinExistence type="predicted"/>
<keyword evidence="2" id="KW-1185">Reference proteome</keyword>